<keyword evidence="1" id="KW-1185">Reference proteome</keyword>
<dbReference type="WBParaSite" id="Pan_g18395.t1">
    <property type="protein sequence ID" value="Pan_g18395.t1"/>
    <property type="gene ID" value="Pan_g18395"/>
</dbReference>
<dbReference type="Proteomes" id="UP000492821">
    <property type="component" value="Unassembled WGS sequence"/>
</dbReference>
<reference evidence="2" key="2">
    <citation type="submission" date="2020-10" db="UniProtKB">
        <authorList>
            <consortium name="WormBaseParasite"/>
        </authorList>
    </citation>
    <scope>IDENTIFICATION</scope>
</reference>
<evidence type="ECO:0000313" key="1">
    <source>
        <dbReference type="Proteomes" id="UP000492821"/>
    </source>
</evidence>
<name>A0A7E4VBF3_PANRE</name>
<reference evidence="1" key="1">
    <citation type="journal article" date="2013" name="Genetics">
        <title>The draft genome and transcriptome of Panagrellus redivivus are shaped by the harsh demands of a free-living lifestyle.</title>
        <authorList>
            <person name="Srinivasan J."/>
            <person name="Dillman A.R."/>
            <person name="Macchietto M.G."/>
            <person name="Heikkinen L."/>
            <person name="Lakso M."/>
            <person name="Fracchia K.M."/>
            <person name="Antoshechkin I."/>
            <person name="Mortazavi A."/>
            <person name="Wong G."/>
            <person name="Sternberg P.W."/>
        </authorList>
    </citation>
    <scope>NUCLEOTIDE SEQUENCE [LARGE SCALE GENOMIC DNA]</scope>
    <source>
        <strain evidence="1">MT8872</strain>
    </source>
</reference>
<accession>A0A7E4VBF3</accession>
<evidence type="ECO:0000313" key="2">
    <source>
        <dbReference type="WBParaSite" id="Pan_g18395.t1"/>
    </source>
</evidence>
<protein>
    <submittedName>
        <fullName evidence="2">Uncharacterized protein</fullName>
    </submittedName>
</protein>
<organism evidence="1 2">
    <name type="scientific">Panagrellus redivivus</name>
    <name type="common">Microworm</name>
    <dbReference type="NCBI Taxonomy" id="6233"/>
    <lineage>
        <taxon>Eukaryota</taxon>
        <taxon>Metazoa</taxon>
        <taxon>Ecdysozoa</taxon>
        <taxon>Nematoda</taxon>
        <taxon>Chromadorea</taxon>
        <taxon>Rhabditida</taxon>
        <taxon>Tylenchina</taxon>
        <taxon>Panagrolaimomorpha</taxon>
        <taxon>Panagrolaimoidea</taxon>
        <taxon>Panagrolaimidae</taxon>
        <taxon>Panagrellus</taxon>
    </lineage>
</organism>
<sequence length="101" mass="11646">MFSHRCGRKLRIDSSRHYEVDESRATDHCTLLSFVFAVTSYPGTRFHSSLMAVADEREQNLTFPPNFISTWCCLSNLTATFIHSSSTRFDAPERCDRKHVN</sequence>
<dbReference type="AlphaFoldDB" id="A0A7E4VBF3"/>
<proteinExistence type="predicted"/>